<gene>
    <name evidence="1" type="ORF">LTR91_003008</name>
</gene>
<dbReference type="CDD" id="cd02231">
    <property type="entry name" value="cupin_BLL6423-like"/>
    <property type="match status" value="1"/>
</dbReference>
<dbReference type="PANTHER" id="PTHR36156:SF2">
    <property type="entry name" value="CUPIN TYPE-2 DOMAIN-CONTAINING PROTEIN"/>
    <property type="match status" value="1"/>
</dbReference>
<reference evidence="1" key="1">
    <citation type="submission" date="2023-06" db="EMBL/GenBank/DDBJ databases">
        <title>Black Yeasts Isolated from many extreme environments.</title>
        <authorList>
            <person name="Coleine C."/>
            <person name="Stajich J.E."/>
            <person name="Selbmann L."/>
        </authorList>
    </citation>
    <scope>NUCLEOTIDE SEQUENCE</scope>
    <source>
        <strain evidence="1">CCFEE 5200</strain>
    </source>
</reference>
<dbReference type="AlphaFoldDB" id="A0AAN6KWX2"/>
<dbReference type="SUPFAM" id="SSF51182">
    <property type="entry name" value="RmlC-like cupins"/>
    <property type="match status" value="1"/>
</dbReference>
<accession>A0AAN6KWX2</accession>
<dbReference type="InterPro" id="IPR011051">
    <property type="entry name" value="RmlC_Cupin_sf"/>
</dbReference>
<evidence type="ECO:0000313" key="2">
    <source>
        <dbReference type="Proteomes" id="UP001175353"/>
    </source>
</evidence>
<dbReference type="EMBL" id="JAUJLE010000015">
    <property type="protein sequence ID" value="KAK1008649.1"/>
    <property type="molecule type" value="Genomic_DNA"/>
</dbReference>
<dbReference type="InterPro" id="IPR047142">
    <property type="entry name" value="OryJ/VirC-like"/>
</dbReference>
<keyword evidence="2" id="KW-1185">Reference proteome</keyword>
<dbReference type="InterPro" id="IPR014710">
    <property type="entry name" value="RmlC-like_jellyroll"/>
</dbReference>
<dbReference type="PANTHER" id="PTHR36156">
    <property type="entry name" value="SLR2101 PROTEIN"/>
    <property type="match status" value="1"/>
</dbReference>
<sequence>MPASQPTPKDLRPVHRYITTHDEHGKAIISRTIPSAAPVKDINDGAVQFSLMYTNSRLPQLSQDADIAFYQNHLANAPAITIPEGTVCRVCDFPPTYPSPMHRTISLDFGVVLEGEVELVLDSGERQHLYRGDVVVQRGTNHAWRSVSPGGGWSRMLFVLQTSQAVQLASEAILPFVEDKAKAAVLKSSMISALLVDASGLAQKSTSAAK</sequence>
<protein>
    <submittedName>
        <fullName evidence="1">Uncharacterized protein</fullName>
    </submittedName>
</protein>
<name>A0AAN6KWX2_9PEZI</name>
<comment type="caution">
    <text evidence="1">The sequence shown here is derived from an EMBL/GenBank/DDBJ whole genome shotgun (WGS) entry which is preliminary data.</text>
</comment>
<proteinExistence type="predicted"/>
<dbReference type="Gene3D" id="2.60.120.10">
    <property type="entry name" value="Jelly Rolls"/>
    <property type="match status" value="1"/>
</dbReference>
<evidence type="ECO:0000313" key="1">
    <source>
        <dbReference type="EMBL" id="KAK1008649.1"/>
    </source>
</evidence>
<dbReference type="Proteomes" id="UP001175353">
    <property type="component" value="Unassembled WGS sequence"/>
</dbReference>
<organism evidence="1 2">
    <name type="scientific">Friedmanniomyces endolithicus</name>
    <dbReference type="NCBI Taxonomy" id="329885"/>
    <lineage>
        <taxon>Eukaryota</taxon>
        <taxon>Fungi</taxon>
        <taxon>Dikarya</taxon>
        <taxon>Ascomycota</taxon>
        <taxon>Pezizomycotina</taxon>
        <taxon>Dothideomycetes</taxon>
        <taxon>Dothideomycetidae</taxon>
        <taxon>Mycosphaerellales</taxon>
        <taxon>Teratosphaeriaceae</taxon>
        <taxon>Friedmanniomyces</taxon>
    </lineage>
</organism>